<evidence type="ECO:0000256" key="1">
    <source>
        <dbReference type="SAM" id="Phobius"/>
    </source>
</evidence>
<keyword evidence="1" id="KW-1133">Transmembrane helix</keyword>
<keyword evidence="1" id="KW-0472">Membrane</keyword>
<keyword evidence="1" id="KW-0812">Transmembrane</keyword>
<proteinExistence type="predicted"/>
<evidence type="ECO:0000313" key="2">
    <source>
        <dbReference type="EMBL" id="CAH1222184.1"/>
    </source>
</evidence>
<reference evidence="2" key="1">
    <citation type="submission" date="2022-01" db="EMBL/GenBank/DDBJ databases">
        <authorList>
            <person name="Criscuolo A."/>
        </authorList>
    </citation>
    <scope>NUCLEOTIDE SEQUENCE</scope>
    <source>
        <strain evidence="2">CIP111893</strain>
    </source>
</reference>
<feature type="transmembrane region" description="Helical" evidence="1">
    <location>
        <begin position="6"/>
        <end position="24"/>
    </location>
</feature>
<gene>
    <name evidence="2" type="ORF">PAECIP111893_04825</name>
</gene>
<comment type="caution">
    <text evidence="2">The sequence shown here is derived from an EMBL/GenBank/DDBJ whole genome shotgun (WGS) entry which is preliminary data.</text>
</comment>
<organism evidence="2 3">
    <name type="scientific">Paenibacillus plantiphilus</name>
    <dbReference type="NCBI Taxonomy" id="2905650"/>
    <lineage>
        <taxon>Bacteria</taxon>
        <taxon>Bacillati</taxon>
        <taxon>Bacillota</taxon>
        <taxon>Bacilli</taxon>
        <taxon>Bacillales</taxon>
        <taxon>Paenibacillaceae</taxon>
        <taxon>Paenibacillus</taxon>
    </lineage>
</organism>
<accession>A0ABN8GZ09</accession>
<keyword evidence="3" id="KW-1185">Reference proteome</keyword>
<dbReference type="EMBL" id="CAKMMF010000038">
    <property type="protein sequence ID" value="CAH1222184.1"/>
    <property type="molecule type" value="Genomic_DNA"/>
</dbReference>
<evidence type="ECO:0000313" key="3">
    <source>
        <dbReference type="Proteomes" id="UP000838686"/>
    </source>
</evidence>
<sequence length="34" mass="3852">MTDIFIIFILLALYALIAILPDRFGRIIEGSERG</sequence>
<name>A0ABN8GZ09_9BACL</name>
<dbReference type="Proteomes" id="UP000838686">
    <property type="component" value="Unassembled WGS sequence"/>
</dbReference>
<protein>
    <submittedName>
        <fullName evidence="2">Uncharacterized protein</fullName>
    </submittedName>
</protein>